<evidence type="ECO:0000259" key="14">
    <source>
        <dbReference type="PROSITE" id="PS50113"/>
    </source>
</evidence>
<dbReference type="InterPro" id="IPR011006">
    <property type="entry name" value="CheY-like_superfamily"/>
</dbReference>
<dbReference type="InterPro" id="IPR036890">
    <property type="entry name" value="HATPase_C_sf"/>
</dbReference>
<evidence type="ECO:0000256" key="10">
    <source>
        <dbReference type="SAM" id="Coils"/>
    </source>
</evidence>
<dbReference type="InterPro" id="IPR003661">
    <property type="entry name" value="HisK_dim/P_dom"/>
</dbReference>
<feature type="domain" description="Response regulatory" evidence="13">
    <location>
        <begin position="636"/>
        <end position="753"/>
    </location>
</feature>
<dbReference type="InterPro" id="IPR000700">
    <property type="entry name" value="PAS-assoc_C"/>
</dbReference>
<evidence type="ECO:0000256" key="4">
    <source>
        <dbReference type="ARBA" id="ARBA00022679"/>
    </source>
</evidence>
<keyword evidence="5" id="KW-0547">Nucleotide-binding</keyword>
<keyword evidence="6" id="KW-0418">Kinase</keyword>
<keyword evidence="3 9" id="KW-0597">Phosphoprotein</keyword>
<dbReference type="InterPro" id="IPR003594">
    <property type="entry name" value="HATPase_dom"/>
</dbReference>
<dbReference type="Gene3D" id="3.40.50.2300">
    <property type="match status" value="1"/>
</dbReference>
<dbReference type="EMBL" id="DSZU01000055">
    <property type="protein sequence ID" value="HGV55100.1"/>
    <property type="molecule type" value="Genomic_DNA"/>
</dbReference>
<name>A0A832GQ43_9BACT</name>
<evidence type="ECO:0000256" key="6">
    <source>
        <dbReference type="ARBA" id="ARBA00022777"/>
    </source>
</evidence>
<dbReference type="Gene3D" id="3.30.450.20">
    <property type="entry name" value="PAS domain"/>
    <property type="match status" value="1"/>
</dbReference>
<dbReference type="EC" id="2.7.13.3" evidence="2"/>
<dbReference type="InterPro" id="IPR036097">
    <property type="entry name" value="HisK_dim/P_sf"/>
</dbReference>
<protein>
    <recommendedName>
        <fullName evidence="2">histidine kinase</fullName>
        <ecNumber evidence="2">2.7.13.3</ecNumber>
    </recommendedName>
</protein>
<dbReference type="PANTHER" id="PTHR43065:SF46">
    <property type="entry name" value="C4-DICARBOXYLATE TRANSPORT SENSOR PROTEIN DCTB"/>
    <property type="match status" value="1"/>
</dbReference>
<dbReference type="SUPFAM" id="SSF55874">
    <property type="entry name" value="ATPase domain of HSP90 chaperone/DNA topoisomerase II/histidine kinase"/>
    <property type="match status" value="1"/>
</dbReference>
<feature type="transmembrane region" description="Helical" evidence="11">
    <location>
        <begin position="12"/>
        <end position="36"/>
    </location>
</feature>
<dbReference type="PRINTS" id="PR00344">
    <property type="entry name" value="BCTRLSENSOR"/>
</dbReference>
<comment type="caution">
    <text evidence="15">The sequence shown here is derived from an EMBL/GenBank/DDBJ whole genome shotgun (WGS) entry which is preliminary data.</text>
</comment>
<dbReference type="CDD" id="cd00130">
    <property type="entry name" value="PAS"/>
    <property type="match status" value="1"/>
</dbReference>
<dbReference type="InterPro" id="IPR005467">
    <property type="entry name" value="His_kinase_dom"/>
</dbReference>
<feature type="domain" description="PAC" evidence="14">
    <location>
        <begin position="332"/>
        <end position="383"/>
    </location>
</feature>
<keyword evidence="11" id="KW-0472">Membrane</keyword>
<dbReference type="PROSITE" id="PS50109">
    <property type="entry name" value="HIS_KIN"/>
    <property type="match status" value="1"/>
</dbReference>
<feature type="transmembrane region" description="Helical" evidence="11">
    <location>
        <begin position="166"/>
        <end position="192"/>
    </location>
</feature>
<evidence type="ECO:0000256" key="1">
    <source>
        <dbReference type="ARBA" id="ARBA00000085"/>
    </source>
</evidence>
<evidence type="ECO:0000256" key="3">
    <source>
        <dbReference type="ARBA" id="ARBA00022553"/>
    </source>
</evidence>
<proteinExistence type="predicted"/>
<evidence type="ECO:0000256" key="8">
    <source>
        <dbReference type="ARBA" id="ARBA00023012"/>
    </source>
</evidence>
<evidence type="ECO:0000259" key="12">
    <source>
        <dbReference type="PROSITE" id="PS50109"/>
    </source>
</evidence>
<dbReference type="Pfam" id="PF00072">
    <property type="entry name" value="Response_reg"/>
    <property type="match status" value="1"/>
</dbReference>
<dbReference type="GO" id="GO:0000155">
    <property type="term" value="F:phosphorelay sensor kinase activity"/>
    <property type="evidence" value="ECO:0007669"/>
    <property type="project" value="InterPro"/>
</dbReference>
<dbReference type="InterPro" id="IPR000014">
    <property type="entry name" value="PAS"/>
</dbReference>
<reference evidence="15" key="1">
    <citation type="journal article" date="2020" name="mSystems">
        <title>Genome- and Community-Level Interaction Insights into Carbon Utilization and Element Cycling Functions of Hydrothermarchaeota in Hydrothermal Sediment.</title>
        <authorList>
            <person name="Zhou Z."/>
            <person name="Liu Y."/>
            <person name="Xu W."/>
            <person name="Pan J."/>
            <person name="Luo Z.H."/>
            <person name="Li M."/>
        </authorList>
    </citation>
    <scope>NUCLEOTIDE SEQUENCE [LARGE SCALE GENOMIC DNA]</scope>
    <source>
        <strain evidence="15">SpSt-605</strain>
    </source>
</reference>
<comment type="catalytic activity">
    <reaction evidence="1">
        <text>ATP + protein L-histidine = ADP + protein N-phospho-L-histidine.</text>
        <dbReference type="EC" id="2.7.13.3"/>
    </reaction>
</comment>
<dbReference type="SMART" id="SM00387">
    <property type="entry name" value="HATPase_c"/>
    <property type="match status" value="1"/>
</dbReference>
<dbReference type="Gene3D" id="3.30.565.10">
    <property type="entry name" value="Histidine kinase-like ATPase, C-terminal domain"/>
    <property type="match status" value="1"/>
</dbReference>
<dbReference type="GO" id="GO:0005524">
    <property type="term" value="F:ATP binding"/>
    <property type="evidence" value="ECO:0007669"/>
    <property type="project" value="UniProtKB-KW"/>
</dbReference>
<evidence type="ECO:0000256" key="11">
    <source>
        <dbReference type="SAM" id="Phobius"/>
    </source>
</evidence>
<dbReference type="SUPFAM" id="SSF55785">
    <property type="entry name" value="PYP-like sensor domain (PAS domain)"/>
    <property type="match status" value="1"/>
</dbReference>
<evidence type="ECO:0000256" key="7">
    <source>
        <dbReference type="ARBA" id="ARBA00022840"/>
    </source>
</evidence>
<evidence type="ECO:0000256" key="2">
    <source>
        <dbReference type="ARBA" id="ARBA00012438"/>
    </source>
</evidence>
<keyword evidence="4" id="KW-0808">Transferase</keyword>
<dbReference type="SUPFAM" id="SSF47384">
    <property type="entry name" value="Homodimeric domain of signal transducing histidine kinase"/>
    <property type="match status" value="1"/>
</dbReference>
<dbReference type="InterPro" id="IPR035965">
    <property type="entry name" value="PAS-like_dom_sf"/>
</dbReference>
<dbReference type="AlphaFoldDB" id="A0A832GQ43"/>
<dbReference type="SUPFAM" id="SSF52172">
    <property type="entry name" value="CheY-like"/>
    <property type="match status" value="1"/>
</dbReference>
<organism evidence="15">
    <name type="scientific">Caldimicrobium thiodismutans</name>
    <dbReference type="NCBI Taxonomy" id="1653476"/>
    <lineage>
        <taxon>Bacteria</taxon>
        <taxon>Pseudomonadati</taxon>
        <taxon>Thermodesulfobacteriota</taxon>
        <taxon>Thermodesulfobacteria</taxon>
        <taxon>Thermodesulfobacteriales</taxon>
        <taxon>Thermodesulfobacteriaceae</taxon>
        <taxon>Caldimicrobium</taxon>
    </lineage>
</organism>
<dbReference type="PROSITE" id="PS50110">
    <property type="entry name" value="RESPONSE_REGULATORY"/>
    <property type="match status" value="1"/>
</dbReference>
<sequence>MKKFFKKTSLPTQLSLILIFLLTVGYVIFLITINFYSTFHYNKIAEHKISILKEGLTSTLRPLIITEDYDKIEKYLLNIVSNNDVDCISLINTTGEPIITIVLENTRPKITYQAQEKRREIKEEIIHEKYTIKVTFPIKGFHNETMAWIEFLYNKKFLNLFKTENFLLITGLLLLGIFVIYFFIKFFFSFFYRDLQIFLQYLRELPFKKGKPLKHEFNSKDFQQLKALAEEISSLLLEQERQILQEKFKLEEILLSLREAVILVDLELKIIYFNRAFIEIAELDPSQNLIGKKLPELMPLSLKGEGPEIWTIIASLCNLCKVTEGGLSHSQTQFEEVYYRAPSGSQKILELSFRCLKNETFEGYLLILRDVTHKKRMEEEIQRIQKFEAIDKLAGGVAHDLRNLLAGLFNYFYILKRKIGQEAQIDTLLEKIEKLLNKANALSFQLLSLSKGGIPLRRAENILETIKEMVDFCLAGFPVQVELEVKSDISHFLFDPEQMAQVFQNLLINAREAMPDGGKLKIELELKELLEEEVPPLPAGKYLLITVSDTGVGIPEDILPKIFDPFFTTKEKGTGLGLSVVFQIIRNHGGHITVSSKVGVGTTFYIYLPYETASPEEEIGKEEIKEFVQKEQERNKILLVDDEEDIRETLKVILPELGYEVEVASQGEEAITHFKRALELGKPFDIVITDYVMPDITGDRLVKSLKTLYPNFLAILSTGYADIPVVSNYESFAFDKILLKPYTIEQLLKILKE</sequence>
<evidence type="ECO:0000256" key="9">
    <source>
        <dbReference type="PROSITE-ProRule" id="PRU00169"/>
    </source>
</evidence>
<keyword evidence="10" id="KW-0175">Coiled coil</keyword>
<dbReference type="Pfam" id="PF02518">
    <property type="entry name" value="HATPase_c"/>
    <property type="match status" value="1"/>
</dbReference>
<dbReference type="InterPro" id="IPR004358">
    <property type="entry name" value="Sig_transdc_His_kin-like_C"/>
</dbReference>
<evidence type="ECO:0000256" key="5">
    <source>
        <dbReference type="ARBA" id="ARBA00022741"/>
    </source>
</evidence>
<keyword evidence="8" id="KW-0902">Two-component regulatory system</keyword>
<dbReference type="InterPro" id="IPR001789">
    <property type="entry name" value="Sig_transdc_resp-reg_receiver"/>
</dbReference>
<dbReference type="Pfam" id="PF13426">
    <property type="entry name" value="PAS_9"/>
    <property type="match status" value="1"/>
</dbReference>
<accession>A0A832GQ43</accession>
<evidence type="ECO:0000313" key="15">
    <source>
        <dbReference type="EMBL" id="HGV55100.1"/>
    </source>
</evidence>
<evidence type="ECO:0000259" key="13">
    <source>
        <dbReference type="PROSITE" id="PS50110"/>
    </source>
</evidence>
<feature type="modified residue" description="4-aspartylphosphate" evidence="9">
    <location>
        <position position="690"/>
    </location>
</feature>
<dbReference type="PROSITE" id="PS50113">
    <property type="entry name" value="PAC"/>
    <property type="match status" value="1"/>
</dbReference>
<keyword evidence="11" id="KW-0812">Transmembrane</keyword>
<dbReference type="PANTHER" id="PTHR43065">
    <property type="entry name" value="SENSOR HISTIDINE KINASE"/>
    <property type="match status" value="1"/>
</dbReference>
<keyword evidence="11" id="KW-1133">Transmembrane helix</keyword>
<feature type="coiled-coil region" evidence="10">
    <location>
        <begin position="418"/>
        <end position="445"/>
    </location>
</feature>
<dbReference type="Gene3D" id="1.10.287.130">
    <property type="match status" value="1"/>
</dbReference>
<gene>
    <name evidence="15" type="ORF">ENT73_03305</name>
</gene>
<dbReference type="CDD" id="cd00082">
    <property type="entry name" value="HisKA"/>
    <property type="match status" value="1"/>
</dbReference>
<feature type="domain" description="Histidine kinase" evidence="12">
    <location>
        <begin position="396"/>
        <end position="612"/>
    </location>
</feature>
<dbReference type="SMART" id="SM00448">
    <property type="entry name" value="REC"/>
    <property type="match status" value="1"/>
</dbReference>
<keyword evidence="7" id="KW-0067">ATP-binding</keyword>
<dbReference type="NCBIfam" id="TIGR00229">
    <property type="entry name" value="sensory_box"/>
    <property type="match status" value="1"/>
</dbReference>